<dbReference type="RefSeq" id="WP_069312101.1">
    <property type="nucleotide sequence ID" value="NZ_MDTU01000001.1"/>
</dbReference>
<keyword evidence="2" id="KW-1185">Reference proteome</keyword>
<comment type="caution">
    <text evidence="1">The sequence shown here is derived from an EMBL/GenBank/DDBJ whole genome shotgun (WGS) entry which is preliminary data.</text>
</comment>
<proteinExistence type="predicted"/>
<dbReference type="EMBL" id="MDTU01000001">
    <property type="protein sequence ID" value="ODN42304.1"/>
    <property type="molecule type" value="Genomic_DNA"/>
</dbReference>
<sequence>PEQFTQMQELGLNKAYIKKALDKPEQFTQMQELGLNKAYIKKALDKPEQFAQMQALGLNKAYTQKAFDNPEQFAQMQGLGLNKTYTQKAFDNPEQFANNYQKLLKLHTVYNSIVSKVKKNEFDVHGFGGGNTITLDGEQKTVPRGISKIWSEITDEHGNFKLMDDVDSALKNSKSQANNRKSSRGATVVSIFFGSYRDPKLKKAYNEISQSFD</sequence>
<reference evidence="1 2" key="1">
    <citation type="submission" date="2016-08" db="EMBL/GenBank/DDBJ databases">
        <title>Draft genome sequence of Candidatus Piscirickettsia litoralis, from seawater.</title>
        <authorList>
            <person name="Wan X."/>
            <person name="Lee A.J."/>
            <person name="Hou S."/>
            <person name="Donachie S.P."/>
        </authorList>
    </citation>
    <scope>NUCLEOTIDE SEQUENCE [LARGE SCALE GENOMIC DNA]</scope>
    <source>
        <strain evidence="1 2">Y2</strain>
    </source>
</reference>
<gene>
    <name evidence="1" type="ORF">BGC07_04355</name>
</gene>
<evidence type="ECO:0000313" key="2">
    <source>
        <dbReference type="Proteomes" id="UP000094329"/>
    </source>
</evidence>
<name>A0ABX3A0B9_9GAMM</name>
<evidence type="ECO:0000313" key="1">
    <source>
        <dbReference type="EMBL" id="ODN42304.1"/>
    </source>
</evidence>
<dbReference type="Proteomes" id="UP000094329">
    <property type="component" value="Unassembled WGS sequence"/>
</dbReference>
<accession>A0ABX3A0B9</accession>
<organism evidence="1 2">
    <name type="scientific">Piscirickettsia litoralis</name>
    <dbReference type="NCBI Taxonomy" id="1891921"/>
    <lineage>
        <taxon>Bacteria</taxon>
        <taxon>Pseudomonadati</taxon>
        <taxon>Pseudomonadota</taxon>
        <taxon>Gammaproteobacteria</taxon>
        <taxon>Thiotrichales</taxon>
        <taxon>Piscirickettsiaceae</taxon>
        <taxon>Piscirickettsia</taxon>
    </lineage>
</organism>
<protein>
    <submittedName>
        <fullName evidence="1">Uncharacterized protein</fullName>
    </submittedName>
</protein>
<feature type="non-terminal residue" evidence="1">
    <location>
        <position position="1"/>
    </location>
</feature>